<dbReference type="AlphaFoldDB" id="A0A839V2X3"/>
<dbReference type="GO" id="GO:0016787">
    <property type="term" value="F:hydrolase activity"/>
    <property type="evidence" value="ECO:0007669"/>
    <property type="project" value="UniProtKB-KW"/>
</dbReference>
<comment type="similarity">
    <text evidence="1">Belongs to the AB hydrolase superfamily. AB hydrolase 2 family.</text>
</comment>
<organism evidence="4 5">
    <name type="scientific">Halomonas cerina</name>
    <dbReference type="NCBI Taxonomy" id="447424"/>
    <lineage>
        <taxon>Bacteria</taxon>
        <taxon>Pseudomonadati</taxon>
        <taxon>Pseudomonadota</taxon>
        <taxon>Gammaproteobacteria</taxon>
        <taxon>Oceanospirillales</taxon>
        <taxon>Halomonadaceae</taxon>
        <taxon>Halomonas</taxon>
    </lineage>
</organism>
<feature type="domain" description="Phospholipase/carboxylesterase/thioesterase" evidence="3">
    <location>
        <begin position="14"/>
        <end position="217"/>
    </location>
</feature>
<dbReference type="PANTHER" id="PTHR10655:SF17">
    <property type="entry name" value="LYSOPHOSPHOLIPASE-LIKE PROTEIN 1"/>
    <property type="match status" value="1"/>
</dbReference>
<evidence type="ECO:0000256" key="1">
    <source>
        <dbReference type="ARBA" id="ARBA00006499"/>
    </source>
</evidence>
<evidence type="ECO:0000256" key="2">
    <source>
        <dbReference type="ARBA" id="ARBA00022801"/>
    </source>
</evidence>
<dbReference type="InterPro" id="IPR003140">
    <property type="entry name" value="PLipase/COase/thioEstase"/>
</dbReference>
<comment type="caution">
    <text evidence="4">The sequence shown here is derived from an EMBL/GenBank/DDBJ whole genome shotgun (WGS) entry which is preliminary data.</text>
</comment>
<name>A0A839V2X3_9GAMM</name>
<gene>
    <name evidence="4" type="ORF">FHR94_000906</name>
</gene>
<keyword evidence="2" id="KW-0378">Hydrolase</keyword>
<dbReference type="SUPFAM" id="SSF53474">
    <property type="entry name" value="alpha/beta-Hydrolases"/>
    <property type="match status" value="1"/>
</dbReference>
<dbReference type="PANTHER" id="PTHR10655">
    <property type="entry name" value="LYSOPHOSPHOLIPASE-RELATED"/>
    <property type="match status" value="1"/>
</dbReference>
<proteinExistence type="inferred from homology"/>
<evidence type="ECO:0000313" key="4">
    <source>
        <dbReference type="EMBL" id="MBB3189682.1"/>
    </source>
</evidence>
<dbReference type="EMBL" id="JACHXP010000003">
    <property type="protein sequence ID" value="MBB3189682.1"/>
    <property type="molecule type" value="Genomic_DNA"/>
</dbReference>
<keyword evidence="5" id="KW-1185">Reference proteome</keyword>
<dbReference type="Pfam" id="PF02230">
    <property type="entry name" value="Abhydrolase_2"/>
    <property type="match status" value="1"/>
</dbReference>
<reference evidence="4 5" key="1">
    <citation type="submission" date="2020-08" db="EMBL/GenBank/DDBJ databases">
        <title>Genomic Encyclopedia of Type Strains, Phase III (KMG-III): the genomes of soil and plant-associated and newly described type strains.</title>
        <authorList>
            <person name="Whitman W."/>
        </authorList>
    </citation>
    <scope>NUCLEOTIDE SEQUENCE [LARGE SCALE GENOMIC DNA]</scope>
    <source>
        <strain evidence="4 5">CECT 7282</strain>
    </source>
</reference>
<dbReference type="Gene3D" id="3.40.50.1820">
    <property type="entry name" value="alpha/beta hydrolase"/>
    <property type="match status" value="1"/>
</dbReference>
<dbReference type="InterPro" id="IPR050565">
    <property type="entry name" value="LYPA1-2/EST-like"/>
</dbReference>
<accession>A0A839V2X3</accession>
<sequence>MSGPGERILEPRNGQPADACVIILHGLGADGRDFEPLVPALSLPADAAVRFILPHAPRLPVTINGGMVMPAWYDIQEMNLDRQVDEAQLKASAKRIQELMDAQVDQGIVAERIILAGFSQGGAVAYQAALSYPRRLGGLLALSTYFATADSLDPAAANRDLPIEVHHGSFDPVVPEALGRAGYERLLAMGYPAHYRRYPMAHAVCPQQVADIGRWLSERLTR</sequence>
<evidence type="ECO:0000313" key="5">
    <source>
        <dbReference type="Proteomes" id="UP000547614"/>
    </source>
</evidence>
<protein>
    <submittedName>
        <fullName evidence="4">Phospholipase/carboxylesterase</fullName>
    </submittedName>
</protein>
<dbReference type="Proteomes" id="UP000547614">
    <property type="component" value="Unassembled WGS sequence"/>
</dbReference>
<dbReference type="RefSeq" id="WP_183324420.1">
    <property type="nucleotide sequence ID" value="NZ_JACHXP010000003.1"/>
</dbReference>
<evidence type="ECO:0000259" key="3">
    <source>
        <dbReference type="Pfam" id="PF02230"/>
    </source>
</evidence>
<dbReference type="InterPro" id="IPR029058">
    <property type="entry name" value="AB_hydrolase_fold"/>
</dbReference>